<dbReference type="AlphaFoldDB" id="A0A0P1B586"/>
<name>A0A0P1B586_PLAHL</name>
<evidence type="ECO:0000313" key="1">
    <source>
        <dbReference type="EMBL" id="CEG49967.1"/>
    </source>
</evidence>
<sequence>MLNITFVARVNQSTNQTFTLCVSSLLWTGRNEGSSISAGSFVAQLVGKADPQLVQRRLPKIDWAKSHLVEAKISVI</sequence>
<protein>
    <submittedName>
        <fullName evidence="1">Uncharacterized protein</fullName>
    </submittedName>
</protein>
<accession>A0A0P1B586</accession>
<proteinExistence type="predicted"/>
<reference evidence="2" key="1">
    <citation type="submission" date="2014-09" db="EMBL/GenBank/DDBJ databases">
        <authorList>
            <person name="Sharma Rahul"/>
            <person name="Thines Marco"/>
        </authorList>
    </citation>
    <scope>NUCLEOTIDE SEQUENCE [LARGE SCALE GENOMIC DNA]</scope>
</reference>
<keyword evidence="2" id="KW-1185">Reference proteome</keyword>
<dbReference type="RefSeq" id="XP_024586336.1">
    <property type="nucleotide sequence ID" value="XM_024721214.1"/>
</dbReference>
<organism evidence="1 2">
    <name type="scientific">Plasmopara halstedii</name>
    <name type="common">Downy mildew of sunflower</name>
    <dbReference type="NCBI Taxonomy" id="4781"/>
    <lineage>
        <taxon>Eukaryota</taxon>
        <taxon>Sar</taxon>
        <taxon>Stramenopiles</taxon>
        <taxon>Oomycota</taxon>
        <taxon>Peronosporomycetes</taxon>
        <taxon>Peronosporales</taxon>
        <taxon>Peronosporaceae</taxon>
        <taxon>Plasmopara</taxon>
    </lineage>
</organism>
<dbReference type="GeneID" id="36402756"/>
<evidence type="ECO:0000313" key="2">
    <source>
        <dbReference type="Proteomes" id="UP000054928"/>
    </source>
</evidence>
<dbReference type="Proteomes" id="UP000054928">
    <property type="component" value="Unassembled WGS sequence"/>
</dbReference>
<dbReference type="EMBL" id="CCYD01003101">
    <property type="protein sequence ID" value="CEG49967.1"/>
    <property type="molecule type" value="Genomic_DNA"/>
</dbReference>